<dbReference type="GeneID" id="8618319"/>
<feature type="transmembrane region" description="Helical" evidence="1">
    <location>
        <begin position="12"/>
        <end position="29"/>
    </location>
</feature>
<dbReference type="KEGG" id="ddi:DDB_G0272332"/>
<protein>
    <submittedName>
        <fullName evidence="2">Uncharacterized protein</fullName>
    </submittedName>
</protein>
<sequence length="119" mass="13523">MRDDLHFNVKVFYLFILFPILCNLTFRGISTKCFLYKKYTITPIEQRPTIGTATATGINHLREFLLSHSDLKSVSSKTEKSGSIIDWFTKCGRFNVAITELPLLLTSIDKYVGLPSDSI</sequence>
<dbReference type="PaxDb" id="44689-DDB0206566"/>
<accession>Q55A35</accession>
<evidence type="ECO:0000313" key="3">
    <source>
        <dbReference type="Proteomes" id="UP000002195"/>
    </source>
</evidence>
<keyword evidence="1" id="KW-0472">Membrane</keyword>
<dbReference type="Proteomes" id="UP000002195">
    <property type="component" value="Unassembled WGS sequence"/>
</dbReference>
<gene>
    <name evidence="2" type="ORF">DDB_G0272332</name>
</gene>
<dbReference type="InParanoid" id="Q55A35"/>
<dbReference type="VEuPathDB" id="AmoebaDB:DDB_G0272332"/>
<dbReference type="RefSeq" id="XP_645149.1">
    <property type="nucleotide sequence ID" value="XM_640057.1"/>
</dbReference>
<name>Q55A35_DICDI</name>
<proteinExistence type="predicted"/>
<dbReference type="AlphaFoldDB" id="Q55A35"/>
<dbReference type="HOGENOM" id="CLU_2065883_0_0_1"/>
<comment type="caution">
    <text evidence="2">The sequence shown here is derived from an EMBL/GenBank/DDBJ whole genome shotgun (WGS) entry which is preliminary data.</text>
</comment>
<reference evidence="2 3" key="1">
    <citation type="journal article" date="2005" name="Nature">
        <title>The genome of the social amoeba Dictyostelium discoideum.</title>
        <authorList>
            <consortium name="The Dictyostelium discoideum Sequencing Consortium"/>
            <person name="Eichinger L."/>
            <person name="Pachebat J.A."/>
            <person name="Glockner G."/>
            <person name="Rajandream M.A."/>
            <person name="Sucgang R."/>
            <person name="Berriman M."/>
            <person name="Song J."/>
            <person name="Olsen R."/>
            <person name="Szafranski K."/>
            <person name="Xu Q."/>
            <person name="Tunggal B."/>
            <person name="Kummerfeld S."/>
            <person name="Madera M."/>
            <person name="Konfortov B.A."/>
            <person name="Rivero F."/>
            <person name="Bankier A.T."/>
            <person name="Lehmann R."/>
            <person name="Hamlin N."/>
            <person name="Davies R."/>
            <person name="Gaudet P."/>
            <person name="Fey P."/>
            <person name="Pilcher K."/>
            <person name="Chen G."/>
            <person name="Saunders D."/>
            <person name="Sodergren E."/>
            <person name="Davis P."/>
            <person name="Kerhornou A."/>
            <person name="Nie X."/>
            <person name="Hall N."/>
            <person name="Anjard C."/>
            <person name="Hemphill L."/>
            <person name="Bason N."/>
            <person name="Farbrother P."/>
            <person name="Desany B."/>
            <person name="Just E."/>
            <person name="Morio T."/>
            <person name="Rost R."/>
            <person name="Churcher C."/>
            <person name="Cooper J."/>
            <person name="Haydock S."/>
            <person name="van Driessche N."/>
            <person name="Cronin A."/>
            <person name="Goodhead I."/>
            <person name="Muzny D."/>
            <person name="Mourier T."/>
            <person name="Pain A."/>
            <person name="Lu M."/>
            <person name="Harper D."/>
            <person name="Lindsay R."/>
            <person name="Hauser H."/>
            <person name="James K."/>
            <person name="Quiles M."/>
            <person name="Madan Babu M."/>
            <person name="Saito T."/>
            <person name="Buchrieser C."/>
            <person name="Wardroper A."/>
            <person name="Felder M."/>
            <person name="Thangavelu M."/>
            <person name="Johnson D."/>
            <person name="Knights A."/>
            <person name="Loulseged H."/>
            <person name="Mungall K."/>
            <person name="Oliver K."/>
            <person name="Price C."/>
            <person name="Quail M.A."/>
            <person name="Urushihara H."/>
            <person name="Hernandez J."/>
            <person name="Rabbinowitsch E."/>
            <person name="Steffen D."/>
            <person name="Sanders M."/>
            <person name="Ma J."/>
            <person name="Kohara Y."/>
            <person name="Sharp S."/>
            <person name="Simmonds M."/>
            <person name="Spiegler S."/>
            <person name="Tivey A."/>
            <person name="Sugano S."/>
            <person name="White B."/>
            <person name="Walker D."/>
            <person name="Woodward J."/>
            <person name="Winckler T."/>
            <person name="Tanaka Y."/>
            <person name="Shaulsky G."/>
            <person name="Schleicher M."/>
            <person name="Weinstock G."/>
            <person name="Rosenthal A."/>
            <person name="Cox E.C."/>
            <person name="Chisholm R.L."/>
            <person name="Gibbs R."/>
            <person name="Loomis W.F."/>
            <person name="Platzer M."/>
            <person name="Kay R.R."/>
            <person name="Williams J."/>
            <person name="Dear P.H."/>
            <person name="Noegel A.A."/>
            <person name="Barrell B."/>
            <person name="Kuspa A."/>
        </authorList>
    </citation>
    <scope>NUCLEOTIDE SEQUENCE [LARGE SCALE GENOMIC DNA]</scope>
    <source>
        <strain evidence="2 3">AX4</strain>
    </source>
</reference>
<keyword evidence="1" id="KW-0812">Transmembrane</keyword>
<dbReference type="EMBL" id="AAFI02000008">
    <property type="protein sequence ID" value="EAL71318.1"/>
    <property type="molecule type" value="Genomic_DNA"/>
</dbReference>
<keyword evidence="3" id="KW-1185">Reference proteome</keyword>
<evidence type="ECO:0000313" key="2">
    <source>
        <dbReference type="EMBL" id="EAL71318.1"/>
    </source>
</evidence>
<organism evidence="2 3">
    <name type="scientific">Dictyostelium discoideum</name>
    <name type="common">Social amoeba</name>
    <dbReference type="NCBI Taxonomy" id="44689"/>
    <lineage>
        <taxon>Eukaryota</taxon>
        <taxon>Amoebozoa</taxon>
        <taxon>Evosea</taxon>
        <taxon>Eumycetozoa</taxon>
        <taxon>Dictyostelia</taxon>
        <taxon>Dictyosteliales</taxon>
        <taxon>Dictyosteliaceae</taxon>
        <taxon>Dictyostelium</taxon>
    </lineage>
</organism>
<evidence type="ECO:0000256" key="1">
    <source>
        <dbReference type="SAM" id="Phobius"/>
    </source>
</evidence>
<keyword evidence="1" id="KW-1133">Transmembrane helix</keyword>